<protein>
    <submittedName>
        <fullName evidence="1">Uncharacterized protein</fullName>
    </submittedName>
</protein>
<keyword evidence="2" id="KW-1185">Reference proteome</keyword>
<organism evidence="1 2">
    <name type="scientific">Armillaria novae-zelandiae</name>
    <dbReference type="NCBI Taxonomy" id="153914"/>
    <lineage>
        <taxon>Eukaryota</taxon>
        <taxon>Fungi</taxon>
        <taxon>Dikarya</taxon>
        <taxon>Basidiomycota</taxon>
        <taxon>Agaricomycotina</taxon>
        <taxon>Agaricomycetes</taxon>
        <taxon>Agaricomycetidae</taxon>
        <taxon>Agaricales</taxon>
        <taxon>Marasmiineae</taxon>
        <taxon>Physalacriaceae</taxon>
        <taxon>Armillaria</taxon>
    </lineage>
</organism>
<comment type="caution">
    <text evidence="1">The sequence shown here is derived from an EMBL/GenBank/DDBJ whole genome shotgun (WGS) entry which is preliminary data.</text>
</comment>
<gene>
    <name evidence="1" type="ORF">IW261DRAFT_904792</name>
</gene>
<proteinExistence type="predicted"/>
<evidence type="ECO:0000313" key="1">
    <source>
        <dbReference type="EMBL" id="KAK0471197.1"/>
    </source>
</evidence>
<evidence type="ECO:0000313" key="2">
    <source>
        <dbReference type="Proteomes" id="UP001175227"/>
    </source>
</evidence>
<dbReference type="EMBL" id="JAUEPR010000053">
    <property type="protein sequence ID" value="KAK0471197.1"/>
    <property type="molecule type" value="Genomic_DNA"/>
</dbReference>
<name>A0AA39NSR9_9AGAR</name>
<sequence>MQILPLQLPLSAGLSSLLGRVVPFPMPLCRLSLQASCSFRLGPNCISDQNDLIPPKIVVKTNRSSVRITAFEIYIRVLDKISTCAPRNSLILYK</sequence>
<reference evidence="1" key="1">
    <citation type="submission" date="2023-06" db="EMBL/GenBank/DDBJ databases">
        <authorList>
            <consortium name="Lawrence Berkeley National Laboratory"/>
            <person name="Ahrendt S."/>
            <person name="Sahu N."/>
            <person name="Indic B."/>
            <person name="Wong-Bajracharya J."/>
            <person name="Merenyi Z."/>
            <person name="Ke H.-M."/>
            <person name="Monk M."/>
            <person name="Kocsube S."/>
            <person name="Drula E."/>
            <person name="Lipzen A."/>
            <person name="Balint B."/>
            <person name="Henrissat B."/>
            <person name="Andreopoulos B."/>
            <person name="Martin F.M."/>
            <person name="Harder C.B."/>
            <person name="Rigling D."/>
            <person name="Ford K.L."/>
            <person name="Foster G.D."/>
            <person name="Pangilinan J."/>
            <person name="Papanicolaou A."/>
            <person name="Barry K."/>
            <person name="LaButti K."/>
            <person name="Viragh M."/>
            <person name="Koriabine M."/>
            <person name="Yan M."/>
            <person name="Riley R."/>
            <person name="Champramary S."/>
            <person name="Plett K.L."/>
            <person name="Tsai I.J."/>
            <person name="Slot J."/>
            <person name="Sipos G."/>
            <person name="Plett J."/>
            <person name="Nagy L.G."/>
            <person name="Grigoriev I.V."/>
        </authorList>
    </citation>
    <scope>NUCLEOTIDE SEQUENCE</scope>
    <source>
        <strain evidence="1">ICMP 16352</strain>
    </source>
</reference>
<accession>A0AA39NSR9</accession>
<dbReference type="AlphaFoldDB" id="A0AA39NSR9"/>
<dbReference type="Proteomes" id="UP001175227">
    <property type="component" value="Unassembled WGS sequence"/>
</dbReference>